<keyword evidence="2" id="KW-1185">Reference proteome</keyword>
<dbReference type="Gramene" id="OE9A063637T1">
    <property type="protein sequence ID" value="OE9A063637C1"/>
    <property type="gene ID" value="OE9A063637"/>
</dbReference>
<dbReference type="EMBL" id="CACTIH010009046">
    <property type="protein sequence ID" value="CAA3020927.1"/>
    <property type="molecule type" value="Genomic_DNA"/>
</dbReference>
<proteinExistence type="predicted"/>
<dbReference type="Proteomes" id="UP000594638">
    <property type="component" value="Unassembled WGS sequence"/>
</dbReference>
<name>A0A8S0UW89_OLEEU</name>
<accession>A0A8S0UW89</accession>
<reference evidence="1 2" key="1">
    <citation type="submission" date="2019-12" db="EMBL/GenBank/DDBJ databases">
        <authorList>
            <person name="Alioto T."/>
            <person name="Alioto T."/>
            <person name="Gomez Garrido J."/>
        </authorList>
    </citation>
    <scope>NUCLEOTIDE SEQUENCE [LARGE SCALE GENOMIC DNA]</scope>
</reference>
<evidence type="ECO:0000313" key="2">
    <source>
        <dbReference type="Proteomes" id="UP000594638"/>
    </source>
</evidence>
<organism evidence="1 2">
    <name type="scientific">Olea europaea subsp. europaea</name>
    <dbReference type="NCBI Taxonomy" id="158383"/>
    <lineage>
        <taxon>Eukaryota</taxon>
        <taxon>Viridiplantae</taxon>
        <taxon>Streptophyta</taxon>
        <taxon>Embryophyta</taxon>
        <taxon>Tracheophyta</taxon>
        <taxon>Spermatophyta</taxon>
        <taxon>Magnoliopsida</taxon>
        <taxon>eudicotyledons</taxon>
        <taxon>Gunneridae</taxon>
        <taxon>Pentapetalae</taxon>
        <taxon>asterids</taxon>
        <taxon>lamiids</taxon>
        <taxon>Lamiales</taxon>
        <taxon>Oleaceae</taxon>
        <taxon>Oleeae</taxon>
        <taxon>Olea</taxon>
    </lineage>
</organism>
<dbReference type="OrthoDB" id="1923765at2759"/>
<comment type="caution">
    <text evidence="1">The sequence shown here is derived from an EMBL/GenBank/DDBJ whole genome shotgun (WGS) entry which is preliminary data.</text>
</comment>
<protein>
    <submittedName>
        <fullName evidence="1">Uncharacterized protein</fullName>
    </submittedName>
</protein>
<sequence length="93" mass="10623">MGWDDWFKKKICLKGAKAARTKQVEARKPLPHSKGISKIQGVVDSLAIKNLTSSALGHIHFWSKIQPEIRSRWISMVTEGRVKKKKLENQLKT</sequence>
<gene>
    <name evidence="1" type="ORF">OLEA9_A063637</name>
</gene>
<dbReference type="AlphaFoldDB" id="A0A8S0UW89"/>
<evidence type="ECO:0000313" key="1">
    <source>
        <dbReference type="EMBL" id="CAA3020927.1"/>
    </source>
</evidence>